<dbReference type="PANTHER" id="PTHR46082">
    <property type="entry name" value="ATP/GTP-BINDING PROTEIN-RELATED"/>
    <property type="match status" value="1"/>
</dbReference>
<keyword evidence="5" id="KW-1185">Reference proteome</keyword>
<dbReference type="Gene3D" id="1.25.40.10">
    <property type="entry name" value="Tetratricopeptide repeat domain"/>
    <property type="match status" value="2"/>
</dbReference>
<evidence type="ECO:0000259" key="2">
    <source>
        <dbReference type="Pfam" id="PF00931"/>
    </source>
</evidence>
<accession>A0ABV8BZK9</accession>
<dbReference type="InterPro" id="IPR027417">
    <property type="entry name" value="P-loop_NTPase"/>
</dbReference>
<comment type="caution">
    <text evidence="4">The sequence shown here is derived from an EMBL/GenBank/DDBJ whole genome shotgun (WGS) entry which is preliminary data.</text>
</comment>
<sequence length="856" mass="94343">MAIPRRVFISHTSELRRFPADRSFVAAVESAVSRAGDAVVDMAYFAARDNTPADVCREAVAGADVYVLVAGFRYGSPVRDRPELSYTELEFEAAGELGLPRLVFLLGDDTDGPAGLFRDPQHGARQEGFRQRLQDSGVTAAVVSTPGDLEASVLHALTDLHRPQTTVGGGAVTRVWNVPGRSALFTGREDLLEELRAALAGDSPAVVQALHAMGGVGKTTTAIEYAHRYARDYDVVWWVSAERPELIAEQFAELAQALRLAVPGEPVEAVLARVLGHLWAHPRSLVVFDNAEEPGGLTRFLPGGEARVLITSRCPDWQGVATQVEVALFEPAESAALLRARVAGLGDADARRLGEALGHLPLALDQAAALLAEGGLTPESYLNLLETRAAELLHHDFSDENTAGGRLSVAASWSVAFDALAARDVAGLQLLTLLAWLAPEPVPLTLITDHPELLPEPLATTAADPLALAATLRRLKRRALARVETGSVLLHRVPAALLRSRLSASDDRWPVIALRLLRNADLGYAWNTPAAWPAWHRLLPHVLTATAPDRTAFLSSNSEDLTWLLHLRAVYLVSRDQPRQALAPAQRAHAIRRRSHGDDDPTTLDYVHDLALIHRVRAEYVRAQELDEDTLRRRRRLLGDDHPDTLRSANNLAVNLSSSGEYVKARELDEDTLRRRRRVLGDDHPDTLMSACNLAVDLYGLKEYVKARKLDEDTLRRRRRVLGDDDPDTLLSASNLAIGLSSSGEYVKARELHEDTLRRRRRVLGDNHPDTLTSASNLADCLFQLGEHDKVRELDEDTLQRRRRVLGDDHPATIKSARHLADDLRRLGEHDKAQALEQWVQGREDLNEPREDGTER</sequence>
<dbReference type="InterPro" id="IPR002182">
    <property type="entry name" value="NB-ARC"/>
</dbReference>
<reference evidence="5" key="1">
    <citation type="journal article" date="2019" name="Int. J. Syst. Evol. Microbiol.">
        <title>The Global Catalogue of Microorganisms (GCM) 10K type strain sequencing project: providing services to taxonomists for standard genome sequencing and annotation.</title>
        <authorList>
            <consortium name="The Broad Institute Genomics Platform"/>
            <consortium name="The Broad Institute Genome Sequencing Center for Infectious Disease"/>
            <person name="Wu L."/>
            <person name="Ma J."/>
        </authorList>
    </citation>
    <scope>NUCLEOTIDE SEQUENCE [LARGE SCALE GENOMIC DNA]</scope>
    <source>
        <strain evidence="5">CGMCC 4.7405</strain>
    </source>
</reference>
<dbReference type="Gene3D" id="3.40.50.300">
    <property type="entry name" value="P-loop containing nucleotide triphosphate hydrolases"/>
    <property type="match status" value="1"/>
</dbReference>
<dbReference type="EMBL" id="JBHRZI010000022">
    <property type="protein sequence ID" value="MFC3895166.1"/>
    <property type="molecule type" value="Genomic_DNA"/>
</dbReference>
<dbReference type="Proteomes" id="UP001595690">
    <property type="component" value="Unassembled WGS sequence"/>
</dbReference>
<dbReference type="RefSeq" id="WP_382376708.1">
    <property type="nucleotide sequence ID" value="NZ_JBHRZI010000022.1"/>
</dbReference>
<feature type="domain" description="NB-ARC" evidence="2">
    <location>
        <begin position="189"/>
        <end position="342"/>
    </location>
</feature>
<dbReference type="Pfam" id="PF13424">
    <property type="entry name" value="TPR_12"/>
    <property type="match status" value="2"/>
</dbReference>
<evidence type="ECO:0000256" key="1">
    <source>
        <dbReference type="SAM" id="MobiDB-lite"/>
    </source>
</evidence>
<feature type="region of interest" description="Disordered" evidence="1">
    <location>
        <begin position="836"/>
        <end position="856"/>
    </location>
</feature>
<dbReference type="Pfam" id="PF13374">
    <property type="entry name" value="TPR_10"/>
    <property type="match status" value="3"/>
</dbReference>
<organism evidence="4 5">
    <name type="scientific">Lentzea rhizosphaerae</name>
    <dbReference type="NCBI Taxonomy" id="2041025"/>
    <lineage>
        <taxon>Bacteria</taxon>
        <taxon>Bacillati</taxon>
        <taxon>Actinomycetota</taxon>
        <taxon>Actinomycetes</taxon>
        <taxon>Pseudonocardiales</taxon>
        <taxon>Pseudonocardiaceae</taxon>
        <taxon>Lentzea</taxon>
    </lineage>
</organism>
<evidence type="ECO:0000259" key="3">
    <source>
        <dbReference type="Pfam" id="PF13271"/>
    </source>
</evidence>
<evidence type="ECO:0000313" key="5">
    <source>
        <dbReference type="Proteomes" id="UP001595690"/>
    </source>
</evidence>
<feature type="compositionally biased region" description="Basic and acidic residues" evidence="1">
    <location>
        <begin position="842"/>
        <end position="856"/>
    </location>
</feature>
<dbReference type="SUPFAM" id="SSF52540">
    <property type="entry name" value="P-loop containing nucleoside triphosphate hydrolases"/>
    <property type="match status" value="1"/>
</dbReference>
<proteinExistence type="predicted"/>
<evidence type="ECO:0000313" key="4">
    <source>
        <dbReference type="EMBL" id="MFC3895166.1"/>
    </source>
</evidence>
<dbReference type="Pfam" id="PF13271">
    <property type="entry name" value="DUF4062"/>
    <property type="match status" value="1"/>
</dbReference>
<dbReference type="NCBIfam" id="NF040586">
    <property type="entry name" value="FxSxx_TPR"/>
    <property type="match status" value="1"/>
</dbReference>
<dbReference type="PANTHER" id="PTHR46082:SF6">
    <property type="entry name" value="AAA+ ATPASE DOMAIN-CONTAINING PROTEIN-RELATED"/>
    <property type="match status" value="1"/>
</dbReference>
<dbReference type="SUPFAM" id="SSF48452">
    <property type="entry name" value="TPR-like"/>
    <property type="match status" value="2"/>
</dbReference>
<name>A0ABV8BZK9_9PSEU</name>
<gene>
    <name evidence="4" type="primary">fxsT</name>
    <name evidence="4" type="ORF">ACFOWZ_27095</name>
</gene>
<protein>
    <submittedName>
        <fullName evidence="4">FxSxx-COOH system tetratricopeptide repeat protein</fullName>
    </submittedName>
</protein>
<dbReference type="InterPro" id="IPR025139">
    <property type="entry name" value="DUF4062"/>
</dbReference>
<dbReference type="InterPro" id="IPR053137">
    <property type="entry name" value="NLR-like"/>
</dbReference>
<dbReference type="Pfam" id="PF00931">
    <property type="entry name" value="NB-ARC"/>
    <property type="match status" value="1"/>
</dbReference>
<feature type="domain" description="DUF4062" evidence="3">
    <location>
        <begin position="6"/>
        <end position="94"/>
    </location>
</feature>
<dbReference type="InterPro" id="IPR011990">
    <property type="entry name" value="TPR-like_helical_dom_sf"/>
</dbReference>